<dbReference type="EnsemblPlants" id="OB06G17300.1">
    <property type="protein sequence ID" value="OB06G17300.1"/>
    <property type="gene ID" value="OB06G17300"/>
</dbReference>
<evidence type="ECO:0000313" key="10">
    <source>
        <dbReference type="EnsemblPlants" id="OB06G17300.1"/>
    </source>
</evidence>
<accession>J3MCI6</accession>
<dbReference type="Gene3D" id="3.40.30.10">
    <property type="entry name" value="Glutaredoxin"/>
    <property type="match status" value="1"/>
</dbReference>
<dbReference type="InterPro" id="IPR013766">
    <property type="entry name" value="Thioredoxin_domain"/>
</dbReference>
<sequence length="298" mass="33316">MRLLWWWAALPLLLSVAGTVVASSTAPACPRPSAAVVIVGSHDEACWPLPLRRPLGDRLGVIEGDDATLARAVKLLNMNKEDFAAVLFYASWCPFSQECRLRFEKLAFIFPTIRHFAFEESTVRSSTRFRYGIHAYPTFFLINSTVRVRYHGPRTVKSLAAFYSDVSGINPSTDLTIGDDIPSLDNIELKKDSDPESCPLWSERTSDNIPQQDNYLALAISFVILRLLFLLYPTTIAFVKRTWSGPTLFTYLEQGRQKINRVYPSKQGSLHHGAKNATAWASKSLASVSIEEKQATAT</sequence>
<keyword evidence="5 7" id="KW-0472">Membrane</keyword>
<proteinExistence type="predicted"/>
<feature type="transmembrane region" description="Helical" evidence="7">
    <location>
        <begin position="215"/>
        <end position="239"/>
    </location>
</feature>
<dbReference type="PANTHER" id="PTHR46854">
    <property type="entry name" value="5'-ADENYLYLSULFATE REDUCTASE-LIKE 4-RELATED"/>
    <property type="match status" value="1"/>
</dbReference>
<dbReference type="Gramene" id="OB06G17300.1">
    <property type="protein sequence ID" value="OB06G17300.1"/>
    <property type="gene ID" value="OB06G17300"/>
</dbReference>
<evidence type="ECO:0000256" key="1">
    <source>
        <dbReference type="ARBA" id="ARBA00004167"/>
    </source>
</evidence>
<evidence type="ECO:0000256" key="7">
    <source>
        <dbReference type="SAM" id="Phobius"/>
    </source>
</evidence>
<keyword evidence="2 7" id="KW-0812">Transmembrane</keyword>
<evidence type="ECO:0000256" key="8">
    <source>
        <dbReference type="SAM" id="SignalP"/>
    </source>
</evidence>
<protein>
    <recommendedName>
        <fullName evidence="9">Thioredoxin domain-containing protein</fullName>
    </recommendedName>
</protein>
<keyword evidence="6" id="KW-0325">Glycoprotein</keyword>
<evidence type="ECO:0000256" key="5">
    <source>
        <dbReference type="ARBA" id="ARBA00023136"/>
    </source>
</evidence>
<dbReference type="OrthoDB" id="19690at2759"/>
<gene>
    <name evidence="10" type="primary">LOC102700630</name>
</gene>
<dbReference type="KEGG" id="obr:102700630"/>
<dbReference type="CDD" id="cd02999">
    <property type="entry name" value="PDI_a_ERp44_like"/>
    <property type="match status" value="1"/>
</dbReference>
<evidence type="ECO:0000256" key="2">
    <source>
        <dbReference type="ARBA" id="ARBA00022692"/>
    </source>
</evidence>
<keyword evidence="4 7" id="KW-1133">Transmembrane helix</keyword>
<dbReference type="OMA" id="NTDPENC"/>
<evidence type="ECO:0000259" key="9">
    <source>
        <dbReference type="Pfam" id="PF00085"/>
    </source>
</evidence>
<dbReference type="Pfam" id="PF00085">
    <property type="entry name" value="Thioredoxin"/>
    <property type="match status" value="1"/>
</dbReference>
<feature type="domain" description="Thioredoxin" evidence="9">
    <location>
        <begin position="80"/>
        <end position="162"/>
    </location>
</feature>
<evidence type="ECO:0000256" key="3">
    <source>
        <dbReference type="ARBA" id="ARBA00022729"/>
    </source>
</evidence>
<comment type="subcellular location">
    <subcellularLocation>
        <location evidence="1">Membrane</location>
        <topology evidence="1">Single-pass membrane protein</topology>
    </subcellularLocation>
</comment>
<feature type="signal peptide" evidence="8">
    <location>
        <begin position="1"/>
        <end position="22"/>
    </location>
</feature>
<dbReference type="RefSeq" id="XP_006656789.1">
    <property type="nucleotide sequence ID" value="XM_006656726.3"/>
</dbReference>
<evidence type="ECO:0000313" key="11">
    <source>
        <dbReference type="Proteomes" id="UP000006038"/>
    </source>
</evidence>
<evidence type="ECO:0000256" key="4">
    <source>
        <dbReference type="ARBA" id="ARBA00022989"/>
    </source>
</evidence>
<keyword evidence="11" id="KW-1185">Reference proteome</keyword>
<dbReference type="AlphaFoldDB" id="J3MCI6"/>
<name>J3MCI6_ORYBR</name>
<evidence type="ECO:0000256" key="6">
    <source>
        <dbReference type="ARBA" id="ARBA00023180"/>
    </source>
</evidence>
<dbReference type="GO" id="GO:0016020">
    <property type="term" value="C:membrane"/>
    <property type="evidence" value="ECO:0007669"/>
    <property type="project" value="UniProtKB-SubCell"/>
</dbReference>
<keyword evidence="3 8" id="KW-0732">Signal</keyword>
<reference evidence="10" key="1">
    <citation type="journal article" date="2013" name="Nat. Commun.">
        <title>Whole-genome sequencing of Oryza brachyantha reveals mechanisms underlying Oryza genome evolution.</title>
        <authorList>
            <person name="Chen J."/>
            <person name="Huang Q."/>
            <person name="Gao D."/>
            <person name="Wang J."/>
            <person name="Lang Y."/>
            <person name="Liu T."/>
            <person name="Li B."/>
            <person name="Bai Z."/>
            <person name="Luis Goicoechea J."/>
            <person name="Liang C."/>
            <person name="Chen C."/>
            <person name="Zhang W."/>
            <person name="Sun S."/>
            <person name="Liao Y."/>
            <person name="Zhang X."/>
            <person name="Yang L."/>
            <person name="Song C."/>
            <person name="Wang M."/>
            <person name="Shi J."/>
            <person name="Liu G."/>
            <person name="Liu J."/>
            <person name="Zhou H."/>
            <person name="Zhou W."/>
            <person name="Yu Q."/>
            <person name="An N."/>
            <person name="Chen Y."/>
            <person name="Cai Q."/>
            <person name="Wang B."/>
            <person name="Liu B."/>
            <person name="Min J."/>
            <person name="Huang Y."/>
            <person name="Wu H."/>
            <person name="Li Z."/>
            <person name="Zhang Y."/>
            <person name="Yin Y."/>
            <person name="Song W."/>
            <person name="Jiang J."/>
            <person name="Jackson S.A."/>
            <person name="Wing R.A."/>
            <person name="Wang J."/>
            <person name="Chen M."/>
        </authorList>
    </citation>
    <scope>NUCLEOTIDE SEQUENCE [LARGE SCALE GENOMIC DNA]</scope>
    <source>
        <strain evidence="10">cv. IRGC 101232</strain>
    </source>
</reference>
<dbReference type="GeneID" id="102700630"/>
<reference evidence="10" key="2">
    <citation type="submission" date="2013-04" db="UniProtKB">
        <authorList>
            <consortium name="EnsemblPlants"/>
        </authorList>
    </citation>
    <scope>IDENTIFICATION</scope>
</reference>
<dbReference type="Proteomes" id="UP000006038">
    <property type="component" value="Chromosome 6"/>
</dbReference>
<organism evidence="10">
    <name type="scientific">Oryza brachyantha</name>
    <name type="common">malo sina</name>
    <dbReference type="NCBI Taxonomy" id="4533"/>
    <lineage>
        <taxon>Eukaryota</taxon>
        <taxon>Viridiplantae</taxon>
        <taxon>Streptophyta</taxon>
        <taxon>Embryophyta</taxon>
        <taxon>Tracheophyta</taxon>
        <taxon>Spermatophyta</taxon>
        <taxon>Magnoliopsida</taxon>
        <taxon>Liliopsida</taxon>
        <taxon>Poales</taxon>
        <taxon>Poaceae</taxon>
        <taxon>BOP clade</taxon>
        <taxon>Oryzoideae</taxon>
        <taxon>Oryzeae</taxon>
        <taxon>Oryzinae</taxon>
        <taxon>Oryza</taxon>
    </lineage>
</organism>
<dbReference type="InterPro" id="IPR036249">
    <property type="entry name" value="Thioredoxin-like_sf"/>
</dbReference>
<feature type="chain" id="PRO_5003773318" description="Thioredoxin domain-containing protein" evidence="8">
    <location>
        <begin position="23"/>
        <end position="298"/>
    </location>
</feature>
<dbReference type="SUPFAM" id="SSF52833">
    <property type="entry name" value="Thioredoxin-like"/>
    <property type="match status" value="1"/>
</dbReference>
<dbReference type="PANTHER" id="PTHR46854:SF1">
    <property type="entry name" value="5'-ADENYLYLSULFATE REDUCTASE-LIKE 4-RELATED"/>
    <property type="match status" value="1"/>
</dbReference>
<dbReference type="HOGENOM" id="CLU_051582_2_0_1"/>
<dbReference type="InterPro" id="IPR044606">
    <property type="entry name" value="APRL4/6"/>
</dbReference>
<dbReference type="eggNOG" id="KOG2640">
    <property type="taxonomic scope" value="Eukaryota"/>
</dbReference>